<dbReference type="InterPro" id="IPR051049">
    <property type="entry name" value="Dienelactone_hydrolase-like"/>
</dbReference>
<dbReference type="AlphaFoldDB" id="A0A150G3D6"/>
<proteinExistence type="predicted"/>
<keyword evidence="4" id="KW-1185">Reference proteome</keyword>
<gene>
    <name evidence="3" type="ORF">GPECTOR_68g363</name>
</gene>
<evidence type="ECO:0000313" key="3">
    <source>
        <dbReference type="EMBL" id="KXZ44392.1"/>
    </source>
</evidence>
<comment type="caution">
    <text evidence="3">The sequence shown here is derived from an EMBL/GenBank/DDBJ whole genome shotgun (WGS) entry which is preliminary data.</text>
</comment>
<dbReference type="OrthoDB" id="17560at2759"/>
<accession>A0A150G3D6</accession>
<evidence type="ECO:0000259" key="2">
    <source>
        <dbReference type="Pfam" id="PF01738"/>
    </source>
</evidence>
<dbReference type="EMBL" id="LSYV01000069">
    <property type="protein sequence ID" value="KXZ44392.1"/>
    <property type="molecule type" value="Genomic_DNA"/>
</dbReference>
<keyword evidence="1" id="KW-0732">Signal</keyword>
<reference evidence="4" key="1">
    <citation type="journal article" date="2016" name="Nat. Commun.">
        <title>The Gonium pectorale genome demonstrates co-option of cell cycle regulation during the evolution of multicellularity.</title>
        <authorList>
            <person name="Hanschen E.R."/>
            <person name="Marriage T.N."/>
            <person name="Ferris P.J."/>
            <person name="Hamaji T."/>
            <person name="Toyoda A."/>
            <person name="Fujiyama A."/>
            <person name="Neme R."/>
            <person name="Noguchi H."/>
            <person name="Minakuchi Y."/>
            <person name="Suzuki M."/>
            <person name="Kawai-Toyooka H."/>
            <person name="Smith D.R."/>
            <person name="Sparks H."/>
            <person name="Anderson J."/>
            <person name="Bakaric R."/>
            <person name="Luria V."/>
            <person name="Karger A."/>
            <person name="Kirschner M.W."/>
            <person name="Durand P.M."/>
            <person name="Michod R.E."/>
            <person name="Nozaki H."/>
            <person name="Olson B.J."/>
        </authorList>
    </citation>
    <scope>NUCLEOTIDE SEQUENCE [LARGE SCALE GENOMIC DNA]</scope>
    <source>
        <strain evidence="4">NIES-2863</strain>
    </source>
</reference>
<dbReference type="InterPro" id="IPR029058">
    <property type="entry name" value="AB_hydrolase_fold"/>
</dbReference>
<dbReference type="PANTHER" id="PTHR46623">
    <property type="entry name" value="CARBOXYMETHYLENEBUTENOLIDASE-RELATED"/>
    <property type="match status" value="1"/>
</dbReference>
<dbReference type="GO" id="GO:0016787">
    <property type="term" value="F:hydrolase activity"/>
    <property type="evidence" value="ECO:0007669"/>
    <property type="project" value="InterPro"/>
</dbReference>
<dbReference type="STRING" id="33097.A0A150G3D6"/>
<dbReference type="SUPFAM" id="SSF53474">
    <property type="entry name" value="alpha/beta-Hydrolases"/>
    <property type="match status" value="1"/>
</dbReference>
<name>A0A150G3D6_GONPE</name>
<sequence>MLSVAHRAAPRLMAAVALSLLVIFAMTTAEPAKRTIYKTKNGTRSRVTDGVTDGGTGGVTDAVGEFKKIFIPSSSGSAPAPAYEAGPKDRPAVLVVQIAEQGYRVLVPDLYRGDVALEVTQALRLEQQLNWTQGIRDVAHAVQYLKRTGSPKVGIVGFCMGGTMAFCGGQYADVDAVVVLYGLVGDHIPCDPLKIPKDVPVQLQFGDDDGITPVSAIEPVAAEMRRAGISTQLYTYPGLPHAYFNALTSEGRQLRIVLGQDFRTANETLVALSFARMASFLRQHIGS</sequence>
<dbReference type="Gene3D" id="3.40.50.1820">
    <property type="entry name" value="alpha/beta hydrolase"/>
    <property type="match status" value="1"/>
</dbReference>
<feature type="domain" description="Dienelactone hydrolase" evidence="2">
    <location>
        <begin position="95"/>
        <end position="284"/>
    </location>
</feature>
<feature type="chain" id="PRO_5007561879" description="Dienelactone hydrolase domain-containing protein" evidence="1">
    <location>
        <begin position="30"/>
        <end position="287"/>
    </location>
</feature>
<dbReference type="Pfam" id="PF01738">
    <property type="entry name" value="DLH"/>
    <property type="match status" value="1"/>
</dbReference>
<dbReference type="InterPro" id="IPR002925">
    <property type="entry name" value="Dienelactn_hydro"/>
</dbReference>
<protein>
    <recommendedName>
        <fullName evidence="2">Dienelactone hydrolase domain-containing protein</fullName>
    </recommendedName>
</protein>
<evidence type="ECO:0000313" key="4">
    <source>
        <dbReference type="Proteomes" id="UP000075714"/>
    </source>
</evidence>
<organism evidence="3 4">
    <name type="scientific">Gonium pectorale</name>
    <name type="common">Green alga</name>
    <dbReference type="NCBI Taxonomy" id="33097"/>
    <lineage>
        <taxon>Eukaryota</taxon>
        <taxon>Viridiplantae</taxon>
        <taxon>Chlorophyta</taxon>
        <taxon>core chlorophytes</taxon>
        <taxon>Chlorophyceae</taxon>
        <taxon>CS clade</taxon>
        <taxon>Chlamydomonadales</taxon>
        <taxon>Volvocaceae</taxon>
        <taxon>Gonium</taxon>
    </lineage>
</organism>
<feature type="signal peptide" evidence="1">
    <location>
        <begin position="1"/>
        <end position="29"/>
    </location>
</feature>
<dbReference type="Proteomes" id="UP000075714">
    <property type="component" value="Unassembled WGS sequence"/>
</dbReference>
<dbReference type="PANTHER" id="PTHR46623:SF6">
    <property type="entry name" value="ALPHA_BETA-HYDROLASES SUPERFAMILY PROTEIN"/>
    <property type="match status" value="1"/>
</dbReference>
<evidence type="ECO:0000256" key="1">
    <source>
        <dbReference type="SAM" id="SignalP"/>
    </source>
</evidence>